<dbReference type="SUPFAM" id="SSF48452">
    <property type="entry name" value="TPR-like"/>
    <property type="match status" value="1"/>
</dbReference>
<dbReference type="PATRIC" id="fig|765912.4.peg.3164"/>
<proteinExistence type="predicted"/>
<evidence type="ECO:0008006" key="3">
    <source>
        <dbReference type="Google" id="ProtNLM"/>
    </source>
</evidence>
<dbReference type="STRING" id="765912.Thimo_3233"/>
<dbReference type="OrthoDB" id="9812003at2"/>
<evidence type="ECO:0000313" key="2">
    <source>
        <dbReference type="Proteomes" id="UP000010816"/>
    </source>
</evidence>
<dbReference type="Proteomes" id="UP000010816">
    <property type="component" value="Chromosome"/>
</dbReference>
<accession>L0H123</accession>
<dbReference type="AlphaFoldDB" id="L0H123"/>
<dbReference type="KEGG" id="tmb:Thimo_3233"/>
<dbReference type="HOGENOM" id="CLU_114962_0_0_6"/>
<protein>
    <recommendedName>
        <fullName evidence="3">Tetratricopeptide repeat protein</fullName>
    </recommendedName>
</protein>
<name>L0H123_9GAMM</name>
<keyword evidence="2" id="KW-1185">Reference proteome</keyword>
<sequence length="181" mass="19948">MDLLDFSGEDMYFDRPLPAGVADLLAVAAAQYGEAGAELGLLRAYFLAPEHLSVLVALYRFYYYQQRYEDALIVADRAIGLAACELGLDPDWRRLTATDLERPAREAMAQTRFLLLALKGAGYLLMRLGRAREALARFETVAAVDTADRLGLKELLAWARNAVGAELAQEAGGNVRALRPR</sequence>
<gene>
    <name evidence="1" type="ORF">Thimo_3233</name>
</gene>
<dbReference type="InterPro" id="IPR011990">
    <property type="entry name" value="TPR-like_helical_dom_sf"/>
</dbReference>
<dbReference type="Gene3D" id="1.25.40.10">
    <property type="entry name" value="Tetratricopeptide repeat domain"/>
    <property type="match status" value="1"/>
</dbReference>
<organism evidence="1 2">
    <name type="scientific">Thioflavicoccus mobilis 8321</name>
    <dbReference type="NCBI Taxonomy" id="765912"/>
    <lineage>
        <taxon>Bacteria</taxon>
        <taxon>Pseudomonadati</taxon>
        <taxon>Pseudomonadota</taxon>
        <taxon>Gammaproteobacteria</taxon>
        <taxon>Chromatiales</taxon>
        <taxon>Chromatiaceae</taxon>
        <taxon>Thioflavicoccus</taxon>
    </lineage>
</organism>
<reference evidence="1 2" key="1">
    <citation type="submission" date="2011-09" db="EMBL/GenBank/DDBJ databases">
        <title>Complete sequence of chromosome of Thioflavicoccus mobilis 8321.</title>
        <authorList>
            <consortium name="US DOE Joint Genome Institute"/>
            <person name="Lucas S."/>
            <person name="Han J."/>
            <person name="Lapidus A."/>
            <person name="Cheng J.-F."/>
            <person name="Goodwin L."/>
            <person name="Pitluck S."/>
            <person name="Peters L."/>
            <person name="Ovchinnikova G."/>
            <person name="Lu M."/>
            <person name="Detter J.C."/>
            <person name="Han C."/>
            <person name="Tapia R."/>
            <person name="Land M."/>
            <person name="Hauser L."/>
            <person name="Kyrpides N."/>
            <person name="Ivanova N."/>
            <person name="Pagani I."/>
            <person name="Vogl K."/>
            <person name="Liu Z."/>
            <person name="Imhoff J."/>
            <person name="Thiel V."/>
            <person name="Frigaard N.-U."/>
            <person name="Bryant D."/>
            <person name="Woyke T."/>
        </authorList>
    </citation>
    <scope>NUCLEOTIDE SEQUENCE [LARGE SCALE GENOMIC DNA]</scope>
    <source>
        <strain evidence="1 2">8321</strain>
    </source>
</reference>
<dbReference type="eggNOG" id="COG0457">
    <property type="taxonomic scope" value="Bacteria"/>
</dbReference>
<dbReference type="RefSeq" id="WP_015282039.1">
    <property type="nucleotide sequence ID" value="NC_019940.1"/>
</dbReference>
<evidence type="ECO:0000313" key="1">
    <source>
        <dbReference type="EMBL" id="AGA91911.1"/>
    </source>
</evidence>
<dbReference type="EMBL" id="CP003051">
    <property type="protein sequence ID" value="AGA91911.1"/>
    <property type="molecule type" value="Genomic_DNA"/>
</dbReference>